<sequence length="298" mass="32045">MRSVSQICLSLRNKSKMACKRCSNKVAMACSSPKKTVLVTGASGLTGQFAFKKLKERSDKLVVRGLVRSEGSKKKLGGGNEIYVGDVMKPESLEPAMKGVDALIILTTAIPKMKPGSYPANISGARAEDLIDGSFQGTIPEFYFEGGQYPEQVDWIGQKNQIDAAKAAGVKHIILVSTMGSGDPNHPLNSLGNGNILAWKRKAEEYLAKSGVPYTILRAGGLDNKQGGKRQLLIGKNDELLPTEKGYVAREDVAEACVQAVQLEEVKFKAFDLGSMPEGTGVPTKDFKALFAPITTCF</sequence>
<dbReference type="OrthoDB" id="419598at2759"/>
<accession>A0A4Y7KE94</accession>
<dbReference type="CDD" id="cd05243">
    <property type="entry name" value="SDR_a5"/>
    <property type="match status" value="1"/>
</dbReference>
<dbReference type="PANTHER" id="PTHR14194">
    <property type="entry name" value="NITROGEN METABOLIC REGULATION PROTEIN NMR-RELATED"/>
    <property type="match status" value="1"/>
</dbReference>
<dbReference type="SUPFAM" id="SSF51735">
    <property type="entry name" value="NAD(P)-binding Rossmann-fold domains"/>
    <property type="match status" value="1"/>
</dbReference>
<proteinExistence type="inferred from homology"/>
<dbReference type="EMBL" id="CM010721">
    <property type="protein sequence ID" value="RZC70670.1"/>
    <property type="molecule type" value="Genomic_DNA"/>
</dbReference>
<dbReference type="InterPro" id="IPR044163">
    <property type="entry name" value="SARED1-like"/>
</dbReference>
<dbReference type="AlphaFoldDB" id="A0A4Y7KE94"/>
<keyword evidence="4" id="KW-1185">Reference proteome</keyword>
<evidence type="ECO:0000313" key="4">
    <source>
        <dbReference type="Proteomes" id="UP000316621"/>
    </source>
</evidence>
<dbReference type="FunFam" id="3.40.50.720:FF:000253">
    <property type="entry name" value="Uncharacterized protein At5g02240"/>
    <property type="match status" value="1"/>
</dbReference>
<dbReference type="GO" id="GO:0009507">
    <property type="term" value="C:chloroplast"/>
    <property type="evidence" value="ECO:0007669"/>
    <property type="project" value="TreeGrafter"/>
</dbReference>
<reference evidence="3 4" key="1">
    <citation type="journal article" date="2018" name="Science">
        <title>The opium poppy genome and morphinan production.</title>
        <authorList>
            <person name="Guo L."/>
            <person name="Winzer T."/>
            <person name="Yang X."/>
            <person name="Li Y."/>
            <person name="Ning Z."/>
            <person name="He Z."/>
            <person name="Teodor R."/>
            <person name="Lu Y."/>
            <person name="Bowser T.A."/>
            <person name="Graham I.A."/>
            <person name="Ye K."/>
        </authorList>
    </citation>
    <scope>NUCLEOTIDE SEQUENCE [LARGE SCALE GENOMIC DNA]</scope>
    <source>
        <strain evidence="4">cv. HN1</strain>
        <tissue evidence="3">Leaves</tissue>
    </source>
</reference>
<dbReference type="Gene3D" id="3.40.50.720">
    <property type="entry name" value="NAD(P)-binding Rossmann-like Domain"/>
    <property type="match status" value="1"/>
</dbReference>
<dbReference type="GO" id="GO:0016491">
    <property type="term" value="F:oxidoreductase activity"/>
    <property type="evidence" value="ECO:0007669"/>
    <property type="project" value="InterPro"/>
</dbReference>
<comment type="similarity">
    <text evidence="1">Belongs to the NAD(P)-dependent epimerase/dehydratase family.</text>
</comment>
<protein>
    <recommendedName>
        <fullName evidence="2">NAD(P)-binding domain-containing protein</fullName>
    </recommendedName>
</protein>
<evidence type="ECO:0000313" key="3">
    <source>
        <dbReference type="EMBL" id="RZC70670.1"/>
    </source>
</evidence>
<dbReference type="STRING" id="3469.A0A4Y7KE94"/>
<dbReference type="Gramene" id="RZC70670">
    <property type="protein sequence ID" value="RZC70670"/>
    <property type="gene ID" value="C5167_034489"/>
</dbReference>
<dbReference type="InterPro" id="IPR036291">
    <property type="entry name" value="NAD(P)-bd_dom_sf"/>
</dbReference>
<dbReference type="PANTHER" id="PTHR14194:SF86">
    <property type="entry name" value="OS05G0110300 PROTEIN"/>
    <property type="match status" value="1"/>
</dbReference>
<dbReference type="Proteomes" id="UP000316621">
    <property type="component" value="Chromosome 7"/>
</dbReference>
<dbReference type="InterPro" id="IPR016040">
    <property type="entry name" value="NAD(P)-bd_dom"/>
</dbReference>
<evidence type="ECO:0000259" key="2">
    <source>
        <dbReference type="Pfam" id="PF13460"/>
    </source>
</evidence>
<dbReference type="Pfam" id="PF13460">
    <property type="entry name" value="NAD_binding_10"/>
    <property type="match status" value="1"/>
</dbReference>
<name>A0A4Y7KE94_PAPSO</name>
<dbReference type="OMA" id="AIPKMKP"/>
<evidence type="ECO:0000256" key="1">
    <source>
        <dbReference type="ARBA" id="ARBA00007637"/>
    </source>
</evidence>
<gene>
    <name evidence="3" type="ORF">C5167_034489</name>
</gene>
<feature type="domain" description="NAD(P)-binding" evidence="2">
    <location>
        <begin position="41"/>
        <end position="262"/>
    </location>
</feature>
<organism evidence="3 4">
    <name type="scientific">Papaver somniferum</name>
    <name type="common">Opium poppy</name>
    <dbReference type="NCBI Taxonomy" id="3469"/>
    <lineage>
        <taxon>Eukaryota</taxon>
        <taxon>Viridiplantae</taxon>
        <taxon>Streptophyta</taxon>
        <taxon>Embryophyta</taxon>
        <taxon>Tracheophyta</taxon>
        <taxon>Spermatophyta</taxon>
        <taxon>Magnoliopsida</taxon>
        <taxon>Ranunculales</taxon>
        <taxon>Papaveraceae</taxon>
        <taxon>Papaveroideae</taxon>
        <taxon>Papaver</taxon>
    </lineage>
</organism>